<proteinExistence type="predicted"/>
<organism evidence="2 3">
    <name type="scientific">Sphaerisporangium rufum</name>
    <dbReference type="NCBI Taxonomy" id="1381558"/>
    <lineage>
        <taxon>Bacteria</taxon>
        <taxon>Bacillati</taxon>
        <taxon>Actinomycetota</taxon>
        <taxon>Actinomycetes</taxon>
        <taxon>Streptosporangiales</taxon>
        <taxon>Streptosporangiaceae</taxon>
        <taxon>Sphaerisporangium</taxon>
    </lineage>
</organism>
<gene>
    <name evidence="2" type="ORF">Sru01_26070</name>
</gene>
<reference evidence="2" key="1">
    <citation type="submission" date="2021-01" db="EMBL/GenBank/DDBJ databases">
        <title>Whole genome shotgun sequence of Sphaerisporangium rufum NBRC 109079.</title>
        <authorList>
            <person name="Komaki H."/>
            <person name="Tamura T."/>
        </authorList>
    </citation>
    <scope>NUCLEOTIDE SEQUENCE</scope>
    <source>
        <strain evidence="2">NBRC 109079</strain>
    </source>
</reference>
<feature type="compositionally biased region" description="Gly residues" evidence="1">
    <location>
        <begin position="1"/>
        <end position="14"/>
    </location>
</feature>
<dbReference type="Proteomes" id="UP000655287">
    <property type="component" value="Unassembled WGS sequence"/>
</dbReference>
<accession>A0A919V4U7</accession>
<evidence type="ECO:0000256" key="1">
    <source>
        <dbReference type="SAM" id="MobiDB-lite"/>
    </source>
</evidence>
<sequence>MAGRGAVRGAGGWSGPDRSGGERGVPRKAAGQICIGTIGIQGGTCHDLSRSRSPPPWRTMESPPAGPPPLPRRAESKRCAELDQAGLRCVLPVDHPGSHIHPRPGGT</sequence>
<name>A0A919V4U7_9ACTN</name>
<protein>
    <submittedName>
        <fullName evidence="2">Uncharacterized protein</fullName>
    </submittedName>
</protein>
<feature type="region of interest" description="Disordered" evidence="1">
    <location>
        <begin position="1"/>
        <end position="28"/>
    </location>
</feature>
<evidence type="ECO:0000313" key="3">
    <source>
        <dbReference type="Proteomes" id="UP000655287"/>
    </source>
</evidence>
<dbReference type="AlphaFoldDB" id="A0A919V4U7"/>
<feature type="region of interest" description="Disordered" evidence="1">
    <location>
        <begin position="42"/>
        <end position="75"/>
    </location>
</feature>
<keyword evidence="3" id="KW-1185">Reference proteome</keyword>
<comment type="caution">
    <text evidence="2">The sequence shown here is derived from an EMBL/GenBank/DDBJ whole genome shotgun (WGS) entry which is preliminary data.</text>
</comment>
<dbReference type="EMBL" id="BOOU01000036">
    <property type="protein sequence ID" value="GII77625.1"/>
    <property type="molecule type" value="Genomic_DNA"/>
</dbReference>
<evidence type="ECO:0000313" key="2">
    <source>
        <dbReference type="EMBL" id="GII77625.1"/>
    </source>
</evidence>